<evidence type="ECO:0000256" key="5">
    <source>
        <dbReference type="ARBA" id="ARBA00023027"/>
    </source>
</evidence>
<dbReference type="InterPro" id="IPR008927">
    <property type="entry name" value="6-PGluconate_DH-like_C_sf"/>
</dbReference>
<evidence type="ECO:0000256" key="1">
    <source>
        <dbReference type="ARBA" id="ARBA00004701"/>
    </source>
</evidence>
<keyword evidence="4" id="KW-0560">Oxidoreductase</keyword>
<proteinExistence type="inferred from homology"/>
<dbReference type="InterPro" id="IPR028357">
    <property type="entry name" value="UDPglc_DH_bac"/>
</dbReference>
<dbReference type="GO" id="GO:0006065">
    <property type="term" value="P:UDP-glucuronate biosynthetic process"/>
    <property type="evidence" value="ECO:0007669"/>
    <property type="project" value="UniProtKB-UniPathway"/>
</dbReference>
<dbReference type="AlphaFoldDB" id="A0A381U7G3"/>
<feature type="domain" description="UDP-glucose/GDP-mannose dehydrogenase C-terminal" evidence="7">
    <location>
        <begin position="310"/>
        <end position="410"/>
    </location>
</feature>
<reference evidence="8" key="1">
    <citation type="submission" date="2018-05" db="EMBL/GenBank/DDBJ databases">
        <authorList>
            <person name="Lanie J.A."/>
            <person name="Ng W.-L."/>
            <person name="Kazmierczak K.M."/>
            <person name="Andrzejewski T.M."/>
            <person name="Davidsen T.M."/>
            <person name="Wayne K.J."/>
            <person name="Tettelin H."/>
            <person name="Glass J.I."/>
            <person name="Rusch D."/>
            <person name="Podicherti R."/>
            <person name="Tsui H.-C.T."/>
            <person name="Winkler M.E."/>
        </authorList>
    </citation>
    <scope>NUCLEOTIDE SEQUENCE</scope>
</reference>
<evidence type="ECO:0000256" key="4">
    <source>
        <dbReference type="ARBA" id="ARBA00023002"/>
    </source>
</evidence>
<dbReference type="PIRSF" id="PIRSF500134">
    <property type="entry name" value="UDPglc_DH_bac"/>
    <property type="match status" value="1"/>
</dbReference>
<comment type="similarity">
    <text evidence="2">Belongs to the UDP-glucose/GDP-mannose dehydrogenase family.</text>
</comment>
<dbReference type="UniPathway" id="UPA00038">
    <property type="reaction ID" value="UER00491"/>
</dbReference>
<evidence type="ECO:0000259" key="7">
    <source>
        <dbReference type="SMART" id="SM00984"/>
    </source>
</evidence>
<organism evidence="8">
    <name type="scientific">marine metagenome</name>
    <dbReference type="NCBI Taxonomy" id="408172"/>
    <lineage>
        <taxon>unclassified sequences</taxon>
        <taxon>metagenomes</taxon>
        <taxon>ecological metagenomes</taxon>
    </lineage>
</organism>
<dbReference type="Gene3D" id="1.20.5.100">
    <property type="entry name" value="Cytochrome c1, transmembrane anchor, C-terminal"/>
    <property type="match status" value="1"/>
</dbReference>
<dbReference type="Pfam" id="PF03720">
    <property type="entry name" value="UDPG_MGDP_dh_C"/>
    <property type="match status" value="1"/>
</dbReference>
<dbReference type="InterPro" id="IPR014026">
    <property type="entry name" value="UDP-Glc/GDP-Man_DH_dimer"/>
</dbReference>
<name>A0A381U7G3_9ZZZZ</name>
<dbReference type="GO" id="GO:0051287">
    <property type="term" value="F:NAD binding"/>
    <property type="evidence" value="ECO:0007669"/>
    <property type="project" value="InterPro"/>
</dbReference>
<keyword evidence="5" id="KW-0520">NAD</keyword>
<dbReference type="Pfam" id="PF00984">
    <property type="entry name" value="UDPG_MGDP_dh"/>
    <property type="match status" value="1"/>
</dbReference>
<dbReference type="GO" id="GO:0000271">
    <property type="term" value="P:polysaccharide biosynthetic process"/>
    <property type="evidence" value="ECO:0007669"/>
    <property type="project" value="InterPro"/>
</dbReference>
<comment type="pathway">
    <text evidence="1">Nucleotide-sugar biosynthesis; UDP-alpha-D-glucuronate biosynthesis; UDP-alpha-D-glucuronate from UDP-alpha-D-glucose: step 1/1.</text>
</comment>
<dbReference type="SUPFAM" id="SSF51735">
    <property type="entry name" value="NAD(P)-binding Rossmann-fold domains"/>
    <property type="match status" value="1"/>
</dbReference>
<dbReference type="SMART" id="SM00984">
    <property type="entry name" value="UDPG_MGDP_dh_C"/>
    <property type="match status" value="1"/>
</dbReference>
<dbReference type="InterPro" id="IPR014027">
    <property type="entry name" value="UDP-Glc/GDP-Man_DH_C"/>
</dbReference>
<gene>
    <name evidence="8" type="ORF">METZ01_LOCUS76933</name>
</gene>
<dbReference type="Pfam" id="PF03721">
    <property type="entry name" value="UDPG_MGDP_dh_N"/>
    <property type="match status" value="1"/>
</dbReference>
<evidence type="ECO:0000313" key="8">
    <source>
        <dbReference type="EMBL" id="SVA24079.1"/>
    </source>
</evidence>
<dbReference type="EC" id="1.1.1.22" evidence="3"/>
<dbReference type="InterPro" id="IPR036291">
    <property type="entry name" value="NAD(P)-bd_dom_sf"/>
</dbReference>
<comment type="catalytic activity">
    <reaction evidence="6">
        <text>UDP-alpha-D-glucose + 2 NAD(+) + H2O = UDP-alpha-D-glucuronate + 2 NADH + 3 H(+)</text>
        <dbReference type="Rhea" id="RHEA:23596"/>
        <dbReference type="ChEBI" id="CHEBI:15377"/>
        <dbReference type="ChEBI" id="CHEBI:15378"/>
        <dbReference type="ChEBI" id="CHEBI:57540"/>
        <dbReference type="ChEBI" id="CHEBI:57945"/>
        <dbReference type="ChEBI" id="CHEBI:58052"/>
        <dbReference type="ChEBI" id="CHEBI:58885"/>
        <dbReference type="EC" id="1.1.1.22"/>
    </reaction>
</comment>
<dbReference type="GO" id="GO:0003979">
    <property type="term" value="F:UDP-glucose 6-dehydrogenase activity"/>
    <property type="evidence" value="ECO:0007669"/>
    <property type="project" value="UniProtKB-EC"/>
</dbReference>
<dbReference type="SUPFAM" id="SSF48179">
    <property type="entry name" value="6-phosphogluconate dehydrogenase C-terminal domain-like"/>
    <property type="match status" value="1"/>
</dbReference>
<evidence type="ECO:0000256" key="6">
    <source>
        <dbReference type="ARBA" id="ARBA00047473"/>
    </source>
</evidence>
<protein>
    <recommendedName>
        <fullName evidence="3">UDP-glucose 6-dehydrogenase</fullName>
        <ecNumber evidence="3">1.1.1.22</ecNumber>
    </recommendedName>
</protein>
<dbReference type="InterPro" id="IPR001732">
    <property type="entry name" value="UDP-Glc/GDP-Man_DH_N"/>
</dbReference>
<accession>A0A381U7G3</accession>
<sequence length="426" mass="45687">MSTVLVVGAGYVGLTTSACLAHLGHEVKCVDIDEEKISQLRQGHIPIHESGLPELVATAISTQHLQFEVESRTAAAGSEFVFLCLPTPQGADGRADIGAVLSVVHDVREVLPPGSIIVNKSTVPVGTNATIAGATQRDDLFVVSNPEFLREGNAVEDFLQPDRIIIGSDDLTAGRRVAEIYASIDAPIFQVDPASAETIKYATNSFLATKVSFVNALAAVCEAVGADINAVTTGLGSDSRISPQFLQPGPGWGGSCFPKDMEALVRIAADAGYEFDLLRAVISANEQQFERIVTKAKSLLDGELAGRSIALLGLTFKAHTDDLRNSPAIEVARRLTQRGAALKAYDPMITSTSDIPEEIETSTTIEQALSHVDLAIILTEWPEFASADWPKLSSVMNSPRLVDARNLLNRDVMFELGFRYDDLGRT</sequence>
<dbReference type="SUPFAM" id="SSF52413">
    <property type="entry name" value="UDP-glucose/GDP-mannose dehydrogenase C-terminal domain"/>
    <property type="match status" value="1"/>
</dbReference>
<dbReference type="NCBIfam" id="TIGR03026">
    <property type="entry name" value="NDP-sugDHase"/>
    <property type="match status" value="1"/>
</dbReference>
<dbReference type="InterPro" id="IPR017476">
    <property type="entry name" value="UDP-Glc/GDP-Man"/>
</dbReference>
<dbReference type="Gene3D" id="3.40.50.720">
    <property type="entry name" value="NAD(P)-binding Rossmann-like Domain"/>
    <property type="match status" value="2"/>
</dbReference>
<dbReference type="PANTHER" id="PTHR43750">
    <property type="entry name" value="UDP-GLUCOSE 6-DEHYDROGENASE TUAD"/>
    <property type="match status" value="1"/>
</dbReference>
<dbReference type="EMBL" id="UINC01005871">
    <property type="protein sequence ID" value="SVA24079.1"/>
    <property type="molecule type" value="Genomic_DNA"/>
</dbReference>
<evidence type="ECO:0000256" key="3">
    <source>
        <dbReference type="ARBA" id="ARBA00012954"/>
    </source>
</evidence>
<dbReference type="PIRSF" id="PIRSF000124">
    <property type="entry name" value="UDPglc_GDPman_dh"/>
    <property type="match status" value="1"/>
</dbReference>
<dbReference type="InterPro" id="IPR036220">
    <property type="entry name" value="UDP-Glc/GDP-Man_DH_C_sf"/>
</dbReference>
<evidence type="ECO:0000256" key="2">
    <source>
        <dbReference type="ARBA" id="ARBA00006601"/>
    </source>
</evidence>
<dbReference type="PANTHER" id="PTHR43750:SF3">
    <property type="entry name" value="UDP-GLUCOSE 6-DEHYDROGENASE TUAD"/>
    <property type="match status" value="1"/>
</dbReference>